<dbReference type="Proteomes" id="UP001061999">
    <property type="component" value="Unassembled WGS sequence"/>
</dbReference>
<organism evidence="1 2">
    <name type="scientific">Pseudomonas agronomica</name>
    <dbReference type="NCBI Taxonomy" id="2979328"/>
    <lineage>
        <taxon>Bacteria</taxon>
        <taxon>Pseudomonadati</taxon>
        <taxon>Pseudomonadota</taxon>
        <taxon>Gammaproteobacteria</taxon>
        <taxon>Pseudomonadales</taxon>
        <taxon>Pseudomonadaceae</taxon>
        <taxon>Pseudomonas</taxon>
    </lineage>
</organism>
<dbReference type="RefSeq" id="WP_264426092.1">
    <property type="nucleotide sequence ID" value="NZ_JAOSHO010000004.1"/>
</dbReference>
<name>A0ABT3F2A4_9PSED</name>
<comment type="caution">
    <text evidence="1">The sequence shown here is derived from an EMBL/GenBank/DDBJ whole genome shotgun (WGS) entry which is preliminary data.</text>
</comment>
<evidence type="ECO:0000313" key="1">
    <source>
        <dbReference type="EMBL" id="MCW1242949.1"/>
    </source>
</evidence>
<protein>
    <submittedName>
        <fullName evidence="1">Uncharacterized protein</fullName>
    </submittedName>
</protein>
<dbReference type="EMBL" id="JAOSHO010000004">
    <property type="protein sequence ID" value="MCW1242949.1"/>
    <property type="molecule type" value="Genomic_DNA"/>
</dbReference>
<keyword evidence="2" id="KW-1185">Reference proteome</keyword>
<reference evidence="1" key="1">
    <citation type="submission" date="2022-07" db="EMBL/GenBank/DDBJ databases">
        <title>Pseudomonas agronomica sp. nov.: a novel bacterium with biotechnological application in the synthesis of biofertilizers from valorized agricultural residues.</title>
        <authorList>
            <person name="Robas M."/>
            <person name="Fernandez V.M."/>
            <person name="Luna L."/>
            <person name="Provanza A."/>
            <person name="Jimenez P.A."/>
        </authorList>
    </citation>
    <scope>NUCLEOTIDE SEQUENCE</scope>
    <source>
        <strain evidence="1">SAICEU22T</strain>
    </source>
</reference>
<accession>A0ABT3F2A4</accession>
<proteinExistence type="predicted"/>
<evidence type="ECO:0000313" key="2">
    <source>
        <dbReference type="Proteomes" id="UP001061999"/>
    </source>
</evidence>
<gene>
    <name evidence="1" type="ORF">OC610_00885</name>
</gene>
<sequence>MTLAEEQRIAATAEQIREYIYKNCHRMSATEIADALGVHIRVVDLYFPRASR</sequence>